<dbReference type="GO" id="GO:0004575">
    <property type="term" value="F:sucrose alpha-glucosidase activity"/>
    <property type="evidence" value="ECO:0007669"/>
    <property type="project" value="TreeGrafter"/>
</dbReference>
<keyword evidence="3" id="KW-0326">Glycosidase</keyword>
<dbReference type="Proteomes" id="UP000203229">
    <property type="component" value="Chromosome"/>
</dbReference>
<dbReference type="SUPFAM" id="SSF75005">
    <property type="entry name" value="Arabinanase/levansucrase/invertase"/>
    <property type="match status" value="1"/>
</dbReference>
<dbReference type="InterPro" id="IPR013320">
    <property type="entry name" value="ConA-like_dom_sf"/>
</dbReference>
<gene>
    <name evidence="5" type="primary">sacC</name>
    <name evidence="5" type="ORF">SCORR_v1c05610</name>
</gene>
<feature type="domain" description="Glycosyl hydrolase family 32 N-terminal" evidence="4">
    <location>
        <begin position="50"/>
        <end position="356"/>
    </location>
</feature>
<protein>
    <submittedName>
        <fullName evidence="5">Levanase</fullName>
    </submittedName>
</protein>
<keyword evidence="2" id="KW-0378">Hydrolase</keyword>
<dbReference type="InterPro" id="IPR023296">
    <property type="entry name" value="Glyco_hydro_beta-prop_sf"/>
</dbReference>
<comment type="similarity">
    <text evidence="1">Belongs to the glycosyl hydrolase 32 family.</text>
</comment>
<sequence length="521" mass="60628">MNKFRWIITSFLLIIFSIGAYLLATVSSYNVYDKTFSKRFDNKFHAQMQERGLMNDILGSFYRDGYWHVYYLYNNQAIFDDNGYNHGKWGSTIYHVTTKDWINWNYVGIAADKDLTYYNDISSGSIFEDKNNFFNYGAGTIIAMVSSFARNEQNIMGYYSIDGGYNFLPIKNTPIIDRKQEHDNPGDFRDPFFFEMDGKYIMYLAENDNFGVWVADEPTGEYFKTGKYYAKHPMLECPNLYQMNVKNSNEKKYVLFYGGNGGWGDSADNLYTGTYYVVGDIDKNFVFIPDENQNTKRYDFGPDYYAAKFMANQQSILNIDKLISTGWLGSWNYIYNLPDDGRIGSMSVARELELQNIGTKSNPNYIINSEFMGFENINLSKTVYLNQNNSFTELGGSYRMVIDLENLTDYDKEIILNFKANLYNANVKLDFLNNKISVKRDSSFAPLKNNEPFSKVREYNVNLKNPYRNKIEILVDKTVIEMKFPDGSVYTMLKFLDENDIELINFEAGDELKIKYDVYTL</sequence>
<dbReference type="SUPFAM" id="SSF49899">
    <property type="entry name" value="Concanavalin A-like lectins/glucanases"/>
    <property type="match status" value="1"/>
</dbReference>
<dbReference type="RefSeq" id="WP_094048962.1">
    <property type="nucleotide sequence ID" value="NZ_CP022535.1"/>
</dbReference>
<dbReference type="EMBL" id="CP022535">
    <property type="protein sequence ID" value="ASP28333.1"/>
    <property type="molecule type" value="Genomic_DNA"/>
</dbReference>
<dbReference type="AlphaFoldDB" id="A0A222EQ10"/>
<dbReference type="GO" id="GO:0005987">
    <property type="term" value="P:sucrose catabolic process"/>
    <property type="evidence" value="ECO:0007669"/>
    <property type="project" value="TreeGrafter"/>
</dbReference>
<dbReference type="InterPro" id="IPR013148">
    <property type="entry name" value="Glyco_hydro_32_N"/>
</dbReference>
<evidence type="ECO:0000313" key="5">
    <source>
        <dbReference type="EMBL" id="ASP28333.1"/>
    </source>
</evidence>
<dbReference type="PANTHER" id="PTHR42800">
    <property type="entry name" value="EXOINULINASE INUD (AFU_ORTHOLOGUE AFUA_5G00480)"/>
    <property type="match status" value="1"/>
</dbReference>
<dbReference type="Gene3D" id="2.115.10.20">
    <property type="entry name" value="Glycosyl hydrolase domain, family 43"/>
    <property type="match status" value="1"/>
</dbReference>
<dbReference type="PANTHER" id="PTHR42800:SF1">
    <property type="entry name" value="EXOINULINASE INUD (AFU_ORTHOLOGUE AFUA_5G00480)"/>
    <property type="match status" value="1"/>
</dbReference>
<evidence type="ECO:0000256" key="1">
    <source>
        <dbReference type="ARBA" id="ARBA00009902"/>
    </source>
</evidence>
<accession>A0A222EQ10</accession>
<evidence type="ECO:0000256" key="3">
    <source>
        <dbReference type="ARBA" id="ARBA00023295"/>
    </source>
</evidence>
<dbReference type="Pfam" id="PF00251">
    <property type="entry name" value="Glyco_hydro_32N"/>
    <property type="match status" value="1"/>
</dbReference>
<organism evidence="5 6">
    <name type="scientific">Spiroplasma corruscae</name>
    <dbReference type="NCBI Taxonomy" id="216934"/>
    <lineage>
        <taxon>Bacteria</taxon>
        <taxon>Bacillati</taxon>
        <taxon>Mycoplasmatota</taxon>
        <taxon>Mollicutes</taxon>
        <taxon>Entomoplasmatales</taxon>
        <taxon>Spiroplasmataceae</taxon>
        <taxon>Spiroplasma</taxon>
    </lineage>
</organism>
<name>A0A222EQ10_9MOLU</name>
<reference evidence="5 6" key="1">
    <citation type="submission" date="2017-07" db="EMBL/GenBank/DDBJ databases">
        <title>Complete genome sequence of Spiroplasma corruscae EC-1 (DSM 19793).</title>
        <authorList>
            <person name="Tsai Y.-M."/>
            <person name="Lo W.-S."/>
            <person name="Kuo C.-H."/>
        </authorList>
    </citation>
    <scope>NUCLEOTIDE SEQUENCE [LARGE SCALE GENOMIC DNA]</scope>
    <source>
        <strain evidence="5 6">EC-1</strain>
    </source>
</reference>
<dbReference type="CDD" id="cd18622">
    <property type="entry name" value="GH32_Inu-like"/>
    <property type="match status" value="1"/>
</dbReference>
<dbReference type="SMART" id="SM00640">
    <property type="entry name" value="Glyco_32"/>
    <property type="match status" value="1"/>
</dbReference>
<dbReference type="GO" id="GO:0005737">
    <property type="term" value="C:cytoplasm"/>
    <property type="evidence" value="ECO:0007669"/>
    <property type="project" value="TreeGrafter"/>
</dbReference>
<evidence type="ECO:0000259" key="4">
    <source>
        <dbReference type="Pfam" id="PF00251"/>
    </source>
</evidence>
<dbReference type="OrthoDB" id="387639at2"/>
<evidence type="ECO:0000313" key="6">
    <source>
        <dbReference type="Proteomes" id="UP000203229"/>
    </source>
</evidence>
<proteinExistence type="inferred from homology"/>
<evidence type="ECO:0000256" key="2">
    <source>
        <dbReference type="ARBA" id="ARBA00022801"/>
    </source>
</evidence>
<dbReference type="InterPro" id="IPR001362">
    <property type="entry name" value="Glyco_hydro_32"/>
</dbReference>
<dbReference type="KEGG" id="scou:SCORR_v1c05610"/>
<keyword evidence="6" id="KW-1185">Reference proteome</keyword>